<evidence type="ECO:0000313" key="4">
    <source>
        <dbReference type="Proteomes" id="UP000222564"/>
    </source>
</evidence>
<evidence type="ECO:0000313" key="3">
    <source>
        <dbReference type="EMBL" id="PHJ36842.1"/>
    </source>
</evidence>
<dbReference type="GO" id="GO:0016075">
    <property type="term" value="P:rRNA catabolic process"/>
    <property type="evidence" value="ECO:0007669"/>
    <property type="project" value="TreeGrafter"/>
</dbReference>
<name>A0A2C6MB94_9FIRM</name>
<dbReference type="GO" id="GO:0006402">
    <property type="term" value="P:mRNA catabolic process"/>
    <property type="evidence" value="ECO:0007669"/>
    <property type="project" value="TreeGrafter"/>
</dbReference>
<dbReference type="Gene3D" id="2.30.30.110">
    <property type="match status" value="1"/>
</dbReference>
<comment type="caution">
    <text evidence="3">The sequence shown here is derived from an EMBL/GenBank/DDBJ whole genome shotgun (WGS) entry which is preliminary data.</text>
</comment>
<comment type="similarity">
    <text evidence="1">Belongs to the PemK/MazF family.</text>
</comment>
<dbReference type="PANTHER" id="PTHR33988">
    <property type="entry name" value="ENDORIBONUCLEASE MAZF-RELATED"/>
    <property type="match status" value="1"/>
</dbReference>
<accession>A0A2C6MB94</accession>
<dbReference type="GO" id="GO:0003677">
    <property type="term" value="F:DNA binding"/>
    <property type="evidence" value="ECO:0007669"/>
    <property type="project" value="InterPro"/>
</dbReference>
<dbReference type="Pfam" id="PF02452">
    <property type="entry name" value="PemK_toxin"/>
    <property type="match status" value="1"/>
</dbReference>
<organism evidence="3 4">
    <name type="scientific">Desulforamulus profundi</name>
    <dbReference type="NCBI Taxonomy" id="1383067"/>
    <lineage>
        <taxon>Bacteria</taxon>
        <taxon>Bacillati</taxon>
        <taxon>Bacillota</taxon>
        <taxon>Clostridia</taxon>
        <taxon>Eubacteriales</taxon>
        <taxon>Peptococcaceae</taxon>
        <taxon>Desulforamulus</taxon>
    </lineage>
</organism>
<protein>
    <submittedName>
        <fullName evidence="3">MazF family transcriptional regulator</fullName>
    </submittedName>
</protein>
<keyword evidence="2" id="KW-1277">Toxin-antitoxin system</keyword>
<dbReference type="PANTHER" id="PTHR33988:SF2">
    <property type="entry name" value="ENDORIBONUCLEASE MAZF"/>
    <property type="match status" value="1"/>
</dbReference>
<sequence length="107" mass="11949">MVIAKISFSEANSGNAKVRPVLVISTESHNKNRNDLVVLKISSKSISDARWEIVIRDAKQTGLKIPSKIVCDGVKTVCKEDVRFIGRLDRLTLKKVKKNLENLLFGD</sequence>
<dbReference type="SUPFAM" id="SSF50118">
    <property type="entry name" value="Cell growth inhibitor/plasmid maintenance toxic component"/>
    <property type="match status" value="1"/>
</dbReference>
<keyword evidence="4" id="KW-1185">Reference proteome</keyword>
<evidence type="ECO:0000256" key="2">
    <source>
        <dbReference type="ARBA" id="ARBA00022649"/>
    </source>
</evidence>
<dbReference type="InterPro" id="IPR003477">
    <property type="entry name" value="PemK-like"/>
</dbReference>
<evidence type="ECO:0000256" key="1">
    <source>
        <dbReference type="ARBA" id="ARBA00007521"/>
    </source>
</evidence>
<dbReference type="Proteomes" id="UP000222564">
    <property type="component" value="Unassembled WGS sequence"/>
</dbReference>
<dbReference type="GO" id="GO:0004521">
    <property type="term" value="F:RNA endonuclease activity"/>
    <property type="evidence" value="ECO:0007669"/>
    <property type="project" value="TreeGrafter"/>
</dbReference>
<dbReference type="EMBL" id="AWQQ01000146">
    <property type="protein sequence ID" value="PHJ36842.1"/>
    <property type="molecule type" value="Genomic_DNA"/>
</dbReference>
<gene>
    <name evidence="3" type="ORF">P378_19955</name>
</gene>
<reference evidence="3 4" key="1">
    <citation type="submission" date="2013-09" db="EMBL/GenBank/DDBJ databases">
        <title>Biodegradation of hydrocarbons in the deep terrestrial subsurface : characterization of a microbial consortium composed of two Desulfotomaculum species originating from a deep geological formation.</title>
        <authorList>
            <person name="Aullo T."/>
            <person name="Berlendis S."/>
            <person name="Lascourreges J.-F."/>
            <person name="Dessort D."/>
            <person name="Saint-Laurent S."/>
            <person name="Schraauwers B."/>
            <person name="Mas J."/>
            <person name="Magot M."/>
            <person name="Ranchou-Peyruse A."/>
        </authorList>
    </citation>
    <scope>NUCLEOTIDE SEQUENCE [LARGE SCALE GENOMIC DNA]</scope>
    <source>
        <strain evidence="3 4">Bs107</strain>
    </source>
</reference>
<dbReference type="AlphaFoldDB" id="A0A2C6MB94"/>
<proteinExistence type="inferred from homology"/>
<dbReference type="InterPro" id="IPR011067">
    <property type="entry name" value="Plasmid_toxin/cell-grow_inhib"/>
</dbReference>